<dbReference type="AlphaFoldDB" id="A0A315S6T5"/>
<proteinExistence type="predicted"/>
<comment type="caution">
    <text evidence="2">The sequence shown here is derived from an EMBL/GenBank/DDBJ whole genome shotgun (WGS) entry which is preliminary data.</text>
</comment>
<dbReference type="Proteomes" id="UP000274762">
    <property type="component" value="Unassembled WGS sequence"/>
</dbReference>
<evidence type="ECO:0000313" key="1">
    <source>
        <dbReference type="EMBL" id="MDV7132321.1"/>
    </source>
</evidence>
<dbReference type="EMBL" id="JAWLUM010000001">
    <property type="protein sequence ID" value="MDV7132321.1"/>
    <property type="molecule type" value="Genomic_DNA"/>
</dbReference>
<dbReference type="EMBL" id="RBKV01000001">
    <property type="protein sequence ID" value="RKR94405.1"/>
    <property type="molecule type" value="Genomic_DNA"/>
</dbReference>
<dbReference type="Proteomes" id="UP001185792">
    <property type="component" value="Unassembled WGS sequence"/>
</dbReference>
<evidence type="ECO:0000313" key="4">
    <source>
        <dbReference type="Proteomes" id="UP001185792"/>
    </source>
</evidence>
<organism evidence="2 3">
    <name type="scientific">Williamsia marianensis</name>
    <dbReference type="NCBI Taxonomy" id="85044"/>
    <lineage>
        <taxon>Bacteria</taxon>
        <taxon>Bacillati</taxon>
        <taxon>Actinomycetota</taxon>
        <taxon>Actinomycetes</taxon>
        <taxon>Mycobacteriales</taxon>
        <taxon>Nocardiaceae</taxon>
        <taxon>Williamsia</taxon>
    </lineage>
</organism>
<name>A0A315S6T5_WILMA</name>
<reference evidence="2 3" key="1">
    <citation type="submission" date="2018-10" db="EMBL/GenBank/DDBJ databases">
        <title>Sequencing the genomes of 1000 actinobacteria strains.</title>
        <authorList>
            <person name="Klenk H.-P."/>
        </authorList>
    </citation>
    <scope>NUCLEOTIDE SEQUENCE [LARGE SCALE GENOMIC DNA]</scope>
    <source>
        <strain evidence="2 3">DSM 44343</strain>
    </source>
</reference>
<evidence type="ECO:0000313" key="3">
    <source>
        <dbReference type="Proteomes" id="UP000274762"/>
    </source>
</evidence>
<dbReference type="Pfam" id="PF23709">
    <property type="entry name" value="MftA"/>
    <property type="match status" value="1"/>
</dbReference>
<reference evidence="1 4" key="2">
    <citation type="submission" date="2023-10" db="EMBL/GenBank/DDBJ databases">
        <title>Development of a sustainable strategy for remediation of hydrocarbon-contaminated territories based on the waste exchange concept.</title>
        <authorList>
            <person name="Krivoruchko A."/>
        </authorList>
    </citation>
    <scope>NUCLEOTIDE SEQUENCE [LARGE SCALE GENOMIC DNA]</scope>
    <source>
        <strain evidence="1 4">IEGM 1236</strain>
    </source>
</reference>
<dbReference type="InterPro" id="IPR023988">
    <property type="entry name" value="MftA"/>
</dbReference>
<gene>
    <name evidence="1" type="primary">mftA</name>
    <name evidence="2" type="ORF">DFJ75_1201</name>
    <name evidence="1" type="ORF">R4198_01345</name>
</gene>
<accession>A0A495K0V1</accession>
<dbReference type="NCBIfam" id="TIGR03969">
    <property type="entry name" value="mycofactocin"/>
    <property type="match status" value="1"/>
</dbReference>
<sequence length="35" mass="3764">MTVQNPSQSDATTETELVTESLVEEVSIDGMCGVY</sequence>
<evidence type="ECO:0000313" key="2">
    <source>
        <dbReference type="EMBL" id="RKR94405.1"/>
    </source>
</evidence>
<dbReference type="RefSeq" id="WP_084248332.1">
    <property type="nucleotide sequence ID" value="NZ_CBCRXS010000006.1"/>
</dbReference>
<protein>
    <submittedName>
        <fullName evidence="1 2">Mycofactocin</fullName>
    </submittedName>
</protein>
<keyword evidence="4" id="KW-1185">Reference proteome</keyword>
<accession>A0A315S6T5</accession>